<dbReference type="eggNOG" id="ENOG502ZM77">
    <property type="taxonomic scope" value="Bacteria"/>
</dbReference>
<organism evidence="3 4">
    <name type="scientific">Fibrella aestuarina BUZ 2</name>
    <dbReference type="NCBI Taxonomy" id="1166018"/>
    <lineage>
        <taxon>Bacteria</taxon>
        <taxon>Pseudomonadati</taxon>
        <taxon>Bacteroidota</taxon>
        <taxon>Cytophagia</taxon>
        <taxon>Cytophagales</taxon>
        <taxon>Spirosomataceae</taxon>
        <taxon>Fibrella</taxon>
    </lineage>
</organism>
<evidence type="ECO:0000256" key="2">
    <source>
        <dbReference type="SAM" id="Phobius"/>
    </source>
</evidence>
<evidence type="ECO:0000256" key="1">
    <source>
        <dbReference type="SAM" id="MobiDB-lite"/>
    </source>
</evidence>
<protein>
    <submittedName>
        <fullName evidence="3">Uncharacterized protein</fullName>
    </submittedName>
</protein>
<evidence type="ECO:0000313" key="4">
    <source>
        <dbReference type="Proteomes" id="UP000011058"/>
    </source>
</evidence>
<keyword evidence="2" id="KW-1133">Transmembrane helix</keyword>
<accession>I0K600</accession>
<keyword evidence="2" id="KW-0812">Transmembrane</keyword>
<keyword evidence="2" id="KW-0472">Membrane</keyword>
<proteinExistence type="predicted"/>
<dbReference type="AlphaFoldDB" id="I0K600"/>
<dbReference type="HOGENOM" id="CLU_1347225_0_0_10"/>
<name>I0K600_9BACT</name>
<feature type="transmembrane region" description="Helical" evidence="2">
    <location>
        <begin position="73"/>
        <end position="92"/>
    </location>
</feature>
<dbReference type="Proteomes" id="UP000011058">
    <property type="component" value="Chromosome"/>
</dbReference>
<reference evidence="3 4" key="1">
    <citation type="journal article" date="2012" name="J. Bacteriol.">
        <title>Genome Sequence of Fibrella aestuarina BUZ 2T, a Filamentous Marine Bacterium.</title>
        <authorList>
            <person name="Filippini M."/>
            <person name="Qi W."/>
            <person name="Blom J."/>
            <person name="Goesmann A."/>
            <person name="Smits T.H."/>
            <person name="Bagheri H.C."/>
        </authorList>
    </citation>
    <scope>NUCLEOTIDE SEQUENCE [LARGE SCALE GENOMIC DNA]</scope>
    <source>
        <strain evidence="4">BUZ 2T</strain>
    </source>
</reference>
<keyword evidence="4" id="KW-1185">Reference proteome</keyword>
<gene>
    <name evidence="3" type="ORF">FAES_1543</name>
</gene>
<feature type="region of interest" description="Disordered" evidence="1">
    <location>
        <begin position="1"/>
        <end position="25"/>
    </location>
</feature>
<dbReference type="EMBL" id="HE796683">
    <property type="protein sequence ID" value="CCG99553.1"/>
    <property type="molecule type" value="Genomic_DNA"/>
</dbReference>
<sequence>MRNGNQPTGQRDQTQRKQTHTSRVFGGLHQRGASQLYLLMLVRKAMHRGRVAHTSDIPTVERTWRSSAKKLSLMRYVVCLLTLFVMACSTPADMTPDLLYRTYTYVQKNPGGTDQTVIVTLTRQNEVRFGVDKQLAICCAPTRFRATTTTIEFLGPEVPNPVCAAVDCRMSELVASTPWQIERLNAIELVITTNQQRLVLTAQ</sequence>
<evidence type="ECO:0000313" key="3">
    <source>
        <dbReference type="EMBL" id="CCG99553.1"/>
    </source>
</evidence>
<dbReference type="KEGG" id="fae:FAES_1543"/>
<feature type="compositionally biased region" description="Polar residues" evidence="1">
    <location>
        <begin position="1"/>
        <end position="12"/>
    </location>
</feature>